<evidence type="ECO:0000313" key="1">
    <source>
        <dbReference type="EMBL" id="NEI74303.1"/>
    </source>
</evidence>
<evidence type="ECO:0000313" key="2">
    <source>
        <dbReference type="Proteomes" id="UP000483035"/>
    </source>
</evidence>
<gene>
    <name evidence="1" type="ORF">GR212_32630</name>
</gene>
<dbReference type="Proteomes" id="UP000483035">
    <property type="component" value="Unassembled WGS sequence"/>
</dbReference>
<protein>
    <submittedName>
        <fullName evidence="1">Uncharacterized protein</fullName>
    </submittedName>
</protein>
<dbReference type="RefSeq" id="WP_163993421.1">
    <property type="nucleotide sequence ID" value="NZ_WUEY01000028.1"/>
</dbReference>
<comment type="caution">
    <text evidence="1">The sequence shown here is derived from an EMBL/GenBank/DDBJ whole genome shotgun (WGS) entry which is preliminary data.</text>
</comment>
<dbReference type="EMBL" id="WUEY01000028">
    <property type="protein sequence ID" value="NEI74303.1"/>
    <property type="molecule type" value="Genomic_DNA"/>
</dbReference>
<name>A0A6L9UEB6_9HYPH</name>
<proteinExistence type="predicted"/>
<reference evidence="1 2" key="1">
    <citation type="submission" date="2019-12" db="EMBL/GenBank/DDBJ databases">
        <title>Rhizobium genotypes associated with high levels of biological nitrogen fixation by grain legumes in a temperate-maritime cropping system.</title>
        <authorList>
            <person name="Maluk M."/>
            <person name="Francesc Ferrando Molina F."/>
            <person name="Lopez Del Egido L."/>
            <person name="Lafos M."/>
            <person name="Langarica-Fuentes A."/>
            <person name="Gebre Yohannes G."/>
            <person name="Young M.W."/>
            <person name="Martin P."/>
            <person name="Gantlett R."/>
            <person name="Kenicer G."/>
            <person name="Hawes C."/>
            <person name="Begg G.S."/>
            <person name="Quilliam R.S."/>
            <person name="Squire G.R."/>
            <person name="Poole P.S."/>
            <person name="Young P.W."/>
            <person name="Iannetta P.M."/>
            <person name="James E.K."/>
        </authorList>
    </citation>
    <scope>NUCLEOTIDE SEQUENCE [LARGE SCALE GENOMIC DNA]</scope>
    <source>
        <strain evidence="1 2">JHI1118</strain>
    </source>
</reference>
<organism evidence="1 2">
    <name type="scientific">Rhizobium lusitanum</name>
    <dbReference type="NCBI Taxonomy" id="293958"/>
    <lineage>
        <taxon>Bacteria</taxon>
        <taxon>Pseudomonadati</taxon>
        <taxon>Pseudomonadota</taxon>
        <taxon>Alphaproteobacteria</taxon>
        <taxon>Hyphomicrobiales</taxon>
        <taxon>Rhizobiaceae</taxon>
        <taxon>Rhizobium/Agrobacterium group</taxon>
        <taxon>Rhizobium</taxon>
    </lineage>
</organism>
<sequence length="302" mass="34340">MNYQWRSCKFAGPMLPGYEDREISEHWHERAKSAPDVFCYPQVDSWRETLWGLLSDYLTAGVKAAFVDSPPEYIVSDDLSWLDEIIFEATGKVVDIKQLTADRMRAHYRGFRAVHGTRTDDLAPFYRNGLRILRSAEIEDRARSIFLNGRFRHASEERLHEAIKDVDARNEGGGREGRLWLCADERSLTTRPGGAGHYLVYGSEYLYCLGIRVATTRETKEALKSVGRPTVFVCDVPMQLMRSATLPMFAGLILEYMFCELIDDLQAHALSPGSGSGFSIPYDLPADWIVGHYHPENIHDPM</sequence>
<dbReference type="AlphaFoldDB" id="A0A6L9UEB6"/>
<accession>A0A6L9UEB6</accession>